<dbReference type="KEGG" id="mcw:A8L33_14305"/>
<evidence type="ECO:0000313" key="2">
    <source>
        <dbReference type="Proteomes" id="UP000037737"/>
    </source>
</evidence>
<gene>
    <name evidence="1" type="ORF">XI38_14465</name>
</gene>
<protein>
    <submittedName>
        <fullName evidence="1">Uncharacterized protein</fullName>
    </submittedName>
</protein>
<dbReference type="PATRIC" id="fig|84292.3.peg.2951"/>
<evidence type="ECO:0000313" key="1">
    <source>
        <dbReference type="EMBL" id="KOS09702.1"/>
    </source>
</evidence>
<comment type="caution">
    <text evidence="1">The sequence shown here is derived from an EMBL/GenBank/DDBJ whole genome shotgun (WGS) entry which is preliminary data.</text>
</comment>
<sequence length="190" mass="21445">MSLSDAVQRAVARNEKIAAENAAADVRRAEHTRRVSEALHLLVEEVWAHCVETSRPMGAMAKASSYQGWKFYPGMRVWSMGTFALGEDGLFYWSNSHGAEVARHVFSNDESLARYRETERAALAQFQLAFFGPRLERVELSDGSVDWASYRGSDIYDNRYRMVDLIDGHLKFHAGEKLLRSEIVEGLAVS</sequence>
<keyword evidence="2" id="KW-1185">Reference proteome</keyword>
<accession>A0A0M9VK52</accession>
<dbReference type="EMBL" id="LAVO01000023">
    <property type="protein sequence ID" value="KOS09702.1"/>
    <property type="molecule type" value="Genomic_DNA"/>
</dbReference>
<reference evidence="1" key="1">
    <citation type="submission" date="2015-04" db="EMBL/GenBank/DDBJ databases">
        <title>Complete genome sequence of Microbacterium chocolatum SIT 101, a bacterium enantioselectively hydrolyzing mesomeric diesters.</title>
        <authorList>
            <person name="Li X."/>
            <person name="Xu Y."/>
        </authorList>
    </citation>
    <scope>NUCLEOTIDE SEQUENCE [LARGE SCALE GENOMIC DNA]</scope>
    <source>
        <strain evidence="1">SIT 101</strain>
    </source>
</reference>
<dbReference type="Proteomes" id="UP000037737">
    <property type="component" value="Unassembled WGS sequence"/>
</dbReference>
<dbReference type="AlphaFoldDB" id="A0A0M9VK52"/>
<proteinExistence type="predicted"/>
<organism evidence="1 2">
    <name type="scientific">Microbacterium aurantiacum</name>
    <dbReference type="NCBI Taxonomy" id="162393"/>
    <lineage>
        <taxon>Bacteria</taxon>
        <taxon>Bacillati</taxon>
        <taxon>Actinomycetota</taxon>
        <taxon>Actinomycetes</taxon>
        <taxon>Micrococcales</taxon>
        <taxon>Microbacteriaceae</taxon>
        <taxon>Microbacterium</taxon>
    </lineage>
</organism>
<name>A0A0M9VK52_9MICO</name>